<dbReference type="Gene3D" id="3.40.50.1460">
    <property type="match status" value="1"/>
</dbReference>
<dbReference type="PANTHER" id="PTHR22576:SF37">
    <property type="entry name" value="MUCOSA-ASSOCIATED LYMPHOID TISSUE LYMPHOMA TRANSLOCATION PROTEIN 1"/>
    <property type="match status" value="1"/>
</dbReference>
<keyword evidence="5" id="KW-1185">Reference proteome</keyword>
<dbReference type="PANTHER" id="PTHR22576">
    <property type="entry name" value="MUCOSA ASSOCIATED LYMPHOID TISSUE LYMPHOMA TRANSLOCATION PROTEIN 1/PARACASPASE"/>
    <property type="match status" value="1"/>
</dbReference>
<evidence type="ECO:0000256" key="1">
    <source>
        <dbReference type="SAM" id="MobiDB-lite"/>
    </source>
</evidence>
<feature type="transmembrane region" description="Helical" evidence="2">
    <location>
        <begin position="367"/>
        <end position="386"/>
    </location>
</feature>
<evidence type="ECO:0000256" key="2">
    <source>
        <dbReference type="SAM" id="Phobius"/>
    </source>
</evidence>
<evidence type="ECO:0000313" key="4">
    <source>
        <dbReference type="EMBL" id="GAA3243154.1"/>
    </source>
</evidence>
<dbReference type="InterPro" id="IPR011600">
    <property type="entry name" value="Pept_C14_caspase"/>
</dbReference>
<organism evidence="4 5">
    <name type="scientific">Actinocorallia longicatena</name>
    <dbReference type="NCBI Taxonomy" id="111803"/>
    <lineage>
        <taxon>Bacteria</taxon>
        <taxon>Bacillati</taxon>
        <taxon>Actinomycetota</taxon>
        <taxon>Actinomycetes</taxon>
        <taxon>Streptosporangiales</taxon>
        <taxon>Thermomonosporaceae</taxon>
        <taxon>Actinocorallia</taxon>
    </lineage>
</organism>
<feature type="transmembrane region" description="Helical" evidence="2">
    <location>
        <begin position="398"/>
        <end position="417"/>
    </location>
</feature>
<keyword evidence="2" id="KW-0472">Membrane</keyword>
<dbReference type="Gene3D" id="1.25.10.10">
    <property type="entry name" value="Leucine-rich Repeat Variant"/>
    <property type="match status" value="1"/>
</dbReference>
<dbReference type="InterPro" id="IPR029030">
    <property type="entry name" value="Caspase-like_dom_sf"/>
</dbReference>
<dbReference type="RefSeq" id="WP_344840058.1">
    <property type="nucleotide sequence ID" value="NZ_BAAAUV010000056.1"/>
</dbReference>
<accession>A0ABP6QQU8</accession>
<feature type="region of interest" description="Disordered" evidence="1">
    <location>
        <begin position="323"/>
        <end position="351"/>
    </location>
</feature>
<dbReference type="NCBIfam" id="NF047832">
    <property type="entry name" value="caspase_w_EACC1"/>
    <property type="match status" value="1"/>
</dbReference>
<feature type="compositionally biased region" description="Pro residues" evidence="1">
    <location>
        <begin position="333"/>
        <end position="350"/>
    </location>
</feature>
<feature type="compositionally biased region" description="Low complexity" evidence="1">
    <location>
        <begin position="323"/>
        <end position="332"/>
    </location>
</feature>
<keyword evidence="2" id="KW-0812">Transmembrane</keyword>
<sequence length="487" mass="52312">MDHSTRRALLIAADRYTDPGLGRLRSPAQDVRGLSGILSDPSIGGFAVTVVHNRASHEIETAIEDFFADARPNDVLLLYFSCHGWKDEGGRLYFATTGTRLDRPNSSAVPAAFVTEQLKTSMCRNIVVLLDCCYSGAFTRDLLHRSGGGAVDVTERFAGSGSAVICSSTSLEYSFEADQGTLTLDPSATAPEPRPSLFTGALIEGLSTGDADLNGDGRVSIDELYDYVYERIAATTPNQTPTKFMDVQGELLVAASPRGLRPAPLPGELLLALESPLPSVRAGAVDTLRHLARPGTPLSAAARDRLTALTDDDSRQVATAAREALGATARPPASVPAPPPRPRRPPPAVPAAPQIAAPQIAAPHPDGFWPAIGAYLLPYFSSLLLARAGRRETRFHAWQCAFIDALTVVSIIVYVVVDLAYLGIRYGSSQPRDDDPVVILFLVTFLVLPCALRLHCILRLVRRSRPRLPVLGPLAEAIAYHGARRTE</sequence>
<dbReference type="InterPro" id="IPR016024">
    <property type="entry name" value="ARM-type_fold"/>
</dbReference>
<comment type="caution">
    <text evidence="4">The sequence shown here is derived from an EMBL/GenBank/DDBJ whole genome shotgun (WGS) entry which is preliminary data.</text>
</comment>
<dbReference type="SUPFAM" id="SSF48371">
    <property type="entry name" value="ARM repeat"/>
    <property type="match status" value="1"/>
</dbReference>
<dbReference type="InterPro" id="IPR052039">
    <property type="entry name" value="Caspase-related_regulators"/>
</dbReference>
<dbReference type="SUPFAM" id="SSF52129">
    <property type="entry name" value="Caspase-like"/>
    <property type="match status" value="1"/>
</dbReference>
<dbReference type="Pfam" id="PF00656">
    <property type="entry name" value="Peptidase_C14"/>
    <property type="match status" value="1"/>
</dbReference>
<proteinExistence type="predicted"/>
<name>A0ABP6QQU8_9ACTN</name>
<feature type="transmembrane region" description="Helical" evidence="2">
    <location>
        <begin position="437"/>
        <end position="458"/>
    </location>
</feature>
<dbReference type="Proteomes" id="UP001501237">
    <property type="component" value="Unassembled WGS sequence"/>
</dbReference>
<feature type="domain" description="Peptidase C14 caspase" evidence="3">
    <location>
        <begin position="6"/>
        <end position="242"/>
    </location>
</feature>
<dbReference type="PROSITE" id="PS00018">
    <property type="entry name" value="EF_HAND_1"/>
    <property type="match status" value="1"/>
</dbReference>
<dbReference type="InterPro" id="IPR011989">
    <property type="entry name" value="ARM-like"/>
</dbReference>
<reference evidence="5" key="1">
    <citation type="journal article" date="2019" name="Int. J. Syst. Evol. Microbiol.">
        <title>The Global Catalogue of Microorganisms (GCM) 10K type strain sequencing project: providing services to taxonomists for standard genome sequencing and annotation.</title>
        <authorList>
            <consortium name="The Broad Institute Genomics Platform"/>
            <consortium name="The Broad Institute Genome Sequencing Center for Infectious Disease"/>
            <person name="Wu L."/>
            <person name="Ma J."/>
        </authorList>
    </citation>
    <scope>NUCLEOTIDE SEQUENCE [LARGE SCALE GENOMIC DNA]</scope>
    <source>
        <strain evidence="5">JCM 9377</strain>
    </source>
</reference>
<evidence type="ECO:0000313" key="5">
    <source>
        <dbReference type="Proteomes" id="UP001501237"/>
    </source>
</evidence>
<evidence type="ECO:0000259" key="3">
    <source>
        <dbReference type="Pfam" id="PF00656"/>
    </source>
</evidence>
<dbReference type="EMBL" id="BAAAUV010000056">
    <property type="protein sequence ID" value="GAA3243154.1"/>
    <property type="molecule type" value="Genomic_DNA"/>
</dbReference>
<gene>
    <name evidence="4" type="ORF">GCM10010468_81180</name>
</gene>
<dbReference type="InterPro" id="IPR018247">
    <property type="entry name" value="EF_Hand_1_Ca_BS"/>
</dbReference>
<protein>
    <recommendedName>
        <fullName evidence="3">Peptidase C14 caspase domain-containing protein</fullName>
    </recommendedName>
</protein>
<keyword evidence="2" id="KW-1133">Transmembrane helix</keyword>